<evidence type="ECO:0000313" key="1">
    <source>
        <dbReference type="EMBL" id="KAF2755671.1"/>
    </source>
</evidence>
<gene>
    <name evidence="1" type="ORF">EJ05DRAFT_503128</name>
</gene>
<accession>A0A6A6W3Q2</accession>
<protein>
    <submittedName>
        <fullName evidence="1">Uncharacterized protein</fullName>
    </submittedName>
</protein>
<keyword evidence="2" id="KW-1185">Reference proteome</keyword>
<dbReference type="AlphaFoldDB" id="A0A6A6W3Q2"/>
<dbReference type="Proteomes" id="UP000799437">
    <property type="component" value="Unassembled WGS sequence"/>
</dbReference>
<sequence>MRESECAPQSSPECEEVSSTIASAGCGHGLVLSARSSRLPNIGLLATIGIRCREDPSDEIKIVPLRRVNTIEAFRTAARKLFFRTRSMNYVRVYIEGQVVADEYWLDLLRVGRVYVVSFVPAIRVLFSPRFKPGAPRSSMIKVPYKMSVWELRGRIHSYISQRDEAPPIEQLTLLNTFDKNADERSIVMEDMEMLSAHVTLAEGICYIATFWKDMPQQNLDKAQWFSGNPHGVEDVDQAQTKRPASPCL</sequence>
<dbReference type="EMBL" id="ML996577">
    <property type="protein sequence ID" value="KAF2755671.1"/>
    <property type="molecule type" value="Genomic_DNA"/>
</dbReference>
<reference evidence="1" key="1">
    <citation type="journal article" date="2020" name="Stud. Mycol.">
        <title>101 Dothideomycetes genomes: a test case for predicting lifestyles and emergence of pathogens.</title>
        <authorList>
            <person name="Haridas S."/>
            <person name="Albert R."/>
            <person name="Binder M."/>
            <person name="Bloem J."/>
            <person name="Labutti K."/>
            <person name="Salamov A."/>
            <person name="Andreopoulos B."/>
            <person name="Baker S."/>
            <person name="Barry K."/>
            <person name="Bills G."/>
            <person name="Bluhm B."/>
            <person name="Cannon C."/>
            <person name="Castanera R."/>
            <person name="Culley D."/>
            <person name="Daum C."/>
            <person name="Ezra D."/>
            <person name="Gonzalez J."/>
            <person name="Henrissat B."/>
            <person name="Kuo A."/>
            <person name="Liang C."/>
            <person name="Lipzen A."/>
            <person name="Lutzoni F."/>
            <person name="Magnuson J."/>
            <person name="Mondo S."/>
            <person name="Nolan M."/>
            <person name="Ohm R."/>
            <person name="Pangilinan J."/>
            <person name="Park H.-J."/>
            <person name="Ramirez L."/>
            <person name="Alfaro M."/>
            <person name="Sun H."/>
            <person name="Tritt A."/>
            <person name="Yoshinaga Y."/>
            <person name="Zwiers L.-H."/>
            <person name="Turgeon B."/>
            <person name="Goodwin S."/>
            <person name="Spatafora J."/>
            <person name="Crous P."/>
            <person name="Grigoriev I."/>
        </authorList>
    </citation>
    <scope>NUCLEOTIDE SEQUENCE</scope>
    <source>
        <strain evidence="1">CBS 121739</strain>
    </source>
</reference>
<dbReference type="RefSeq" id="XP_033598122.1">
    <property type="nucleotide sequence ID" value="XM_033747374.1"/>
</dbReference>
<proteinExistence type="predicted"/>
<evidence type="ECO:0000313" key="2">
    <source>
        <dbReference type="Proteomes" id="UP000799437"/>
    </source>
</evidence>
<organism evidence="1 2">
    <name type="scientific">Pseudovirgaria hyperparasitica</name>
    <dbReference type="NCBI Taxonomy" id="470096"/>
    <lineage>
        <taxon>Eukaryota</taxon>
        <taxon>Fungi</taxon>
        <taxon>Dikarya</taxon>
        <taxon>Ascomycota</taxon>
        <taxon>Pezizomycotina</taxon>
        <taxon>Dothideomycetes</taxon>
        <taxon>Dothideomycetes incertae sedis</taxon>
        <taxon>Acrospermales</taxon>
        <taxon>Acrospermaceae</taxon>
        <taxon>Pseudovirgaria</taxon>
    </lineage>
</organism>
<name>A0A6A6W3Q2_9PEZI</name>
<dbReference type="GeneID" id="54488428"/>